<dbReference type="Gene3D" id="3.30.63.10">
    <property type="entry name" value="Guanylate Kinase phosphate binding domain"/>
    <property type="match status" value="1"/>
</dbReference>
<dbReference type="EMBL" id="RCHI01000005">
    <property type="protein sequence ID" value="RLL70996.1"/>
    <property type="molecule type" value="Genomic_DNA"/>
</dbReference>
<dbReference type="PROSITE" id="PS00856">
    <property type="entry name" value="GUANYLATE_KINASE_1"/>
    <property type="match status" value="1"/>
</dbReference>
<keyword evidence="5 9" id="KW-0547">Nucleotide-binding</keyword>
<dbReference type="SMART" id="SM00072">
    <property type="entry name" value="GuKc"/>
    <property type="match status" value="1"/>
</dbReference>
<dbReference type="NCBIfam" id="TIGR03263">
    <property type="entry name" value="guanyl_kin"/>
    <property type="match status" value="1"/>
</dbReference>
<accession>A0A421BRS1</accession>
<evidence type="ECO:0000256" key="3">
    <source>
        <dbReference type="ARBA" id="ARBA00016296"/>
    </source>
</evidence>
<dbReference type="PANTHER" id="PTHR23117:SF13">
    <property type="entry name" value="GUANYLATE KINASE"/>
    <property type="match status" value="1"/>
</dbReference>
<comment type="catalytic activity">
    <reaction evidence="9">
        <text>GMP + ATP = GDP + ADP</text>
        <dbReference type="Rhea" id="RHEA:20780"/>
        <dbReference type="ChEBI" id="CHEBI:30616"/>
        <dbReference type="ChEBI" id="CHEBI:58115"/>
        <dbReference type="ChEBI" id="CHEBI:58189"/>
        <dbReference type="ChEBI" id="CHEBI:456216"/>
        <dbReference type="EC" id="2.7.4.8"/>
    </reaction>
</comment>
<evidence type="ECO:0000313" key="11">
    <source>
        <dbReference type="EMBL" id="RLL70996.1"/>
    </source>
</evidence>
<dbReference type="AlphaFoldDB" id="A0A421BRS1"/>
<dbReference type="Gene3D" id="3.40.50.300">
    <property type="entry name" value="P-loop containing nucleotide triphosphate hydrolases"/>
    <property type="match status" value="1"/>
</dbReference>
<dbReference type="InterPro" id="IPR020590">
    <property type="entry name" value="Guanylate_kinase_CS"/>
</dbReference>
<evidence type="ECO:0000256" key="4">
    <source>
        <dbReference type="ARBA" id="ARBA00022679"/>
    </source>
</evidence>
<gene>
    <name evidence="9" type="primary">gmk</name>
    <name evidence="11" type="ORF">DYS74_07110</name>
</gene>
<dbReference type="Proteomes" id="UP000279673">
    <property type="component" value="Unassembled WGS sequence"/>
</dbReference>
<keyword evidence="7 9" id="KW-0067">ATP-binding</keyword>
<dbReference type="InterPro" id="IPR008145">
    <property type="entry name" value="GK/Ca_channel_bsu"/>
</dbReference>
<evidence type="ECO:0000256" key="2">
    <source>
        <dbReference type="ARBA" id="ARBA00012961"/>
    </source>
</evidence>
<dbReference type="InterPro" id="IPR027417">
    <property type="entry name" value="P-loop_NTPase"/>
</dbReference>
<dbReference type="FunFam" id="3.30.63.10:FF:000002">
    <property type="entry name" value="Guanylate kinase 1"/>
    <property type="match status" value="1"/>
</dbReference>
<dbReference type="InterPro" id="IPR008144">
    <property type="entry name" value="Guanylate_kin-like_dom"/>
</dbReference>
<evidence type="ECO:0000256" key="8">
    <source>
        <dbReference type="ARBA" id="ARBA00030128"/>
    </source>
</evidence>
<dbReference type="InterPro" id="IPR017665">
    <property type="entry name" value="Guanylate_kinase"/>
</dbReference>
<evidence type="ECO:0000256" key="1">
    <source>
        <dbReference type="ARBA" id="ARBA00005790"/>
    </source>
</evidence>
<dbReference type="RefSeq" id="WP_121532293.1">
    <property type="nucleotide sequence ID" value="NZ_RCHI01000005.1"/>
</dbReference>
<dbReference type="Pfam" id="PF00625">
    <property type="entry name" value="Guanylate_kin"/>
    <property type="match status" value="1"/>
</dbReference>
<name>A0A421BRS1_9RHOB</name>
<proteinExistence type="inferred from homology"/>
<dbReference type="GO" id="GO:0004385">
    <property type="term" value="F:GMP kinase activity"/>
    <property type="evidence" value="ECO:0007669"/>
    <property type="project" value="UniProtKB-UniRule"/>
</dbReference>
<dbReference type="PROSITE" id="PS50052">
    <property type="entry name" value="GUANYLATE_KINASE_2"/>
    <property type="match status" value="1"/>
</dbReference>
<sequence>MTQTRRGLLIILSSPSGAGKSTLAKRLMAWDPTLKFSVSATTRNPRPGETDGIEYYFRTKHDFEAMVANGEMLEHAEVFGNFYGTPKAPVEAAMKAGRDTLFDVDWQGGQQIRRSSLGKEVISIFILPPSIAELEKRLRTRAQDSDEVIAARMAKSRDEISHWAEYDYVIVNHDADQAERELREILAAERARADRQPWLNDFVRELNREFEAR</sequence>
<evidence type="ECO:0000256" key="5">
    <source>
        <dbReference type="ARBA" id="ARBA00022741"/>
    </source>
</evidence>
<feature type="domain" description="Guanylate kinase-like" evidence="10">
    <location>
        <begin position="7"/>
        <end position="187"/>
    </location>
</feature>
<dbReference type="PANTHER" id="PTHR23117">
    <property type="entry name" value="GUANYLATE KINASE-RELATED"/>
    <property type="match status" value="1"/>
</dbReference>
<dbReference type="SUPFAM" id="SSF52540">
    <property type="entry name" value="P-loop containing nucleoside triphosphate hydrolases"/>
    <property type="match status" value="1"/>
</dbReference>
<comment type="subcellular location">
    <subcellularLocation>
        <location evidence="9">Cytoplasm</location>
    </subcellularLocation>
</comment>
<dbReference type="HAMAP" id="MF_00328">
    <property type="entry name" value="Guanylate_kinase"/>
    <property type="match status" value="1"/>
</dbReference>
<evidence type="ECO:0000256" key="7">
    <source>
        <dbReference type="ARBA" id="ARBA00022840"/>
    </source>
</evidence>
<feature type="binding site" evidence="9">
    <location>
        <begin position="14"/>
        <end position="21"/>
    </location>
    <ligand>
        <name>ATP</name>
        <dbReference type="ChEBI" id="CHEBI:30616"/>
    </ligand>
</feature>
<dbReference type="GO" id="GO:0005829">
    <property type="term" value="C:cytosol"/>
    <property type="evidence" value="ECO:0007669"/>
    <property type="project" value="TreeGrafter"/>
</dbReference>
<comment type="caution">
    <text evidence="11">The sequence shown here is derived from an EMBL/GenBank/DDBJ whole genome shotgun (WGS) entry which is preliminary data.</text>
</comment>
<evidence type="ECO:0000313" key="12">
    <source>
        <dbReference type="Proteomes" id="UP000279673"/>
    </source>
</evidence>
<keyword evidence="12" id="KW-1185">Reference proteome</keyword>
<keyword evidence="6 9" id="KW-0418">Kinase</keyword>
<comment type="function">
    <text evidence="9">Essential for recycling GMP and indirectly, cGMP.</text>
</comment>
<protein>
    <recommendedName>
        <fullName evidence="3 9">Guanylate kinase</fullName>
        <ecNumber evidence="2 9">2.7.4.8</ecNumber>
    </recommendedName>
    <alternativeName>
        <fullName evidence="8 9">GMP kinase</fullName>
    </alternativeName>
</protein>
<keyword evidence="9" id="KW-0963">Cytoplasm</keyword>
<dbReference type="CDD" id="cd00071">
    <property type="entry name" value="GMPK"/>
    <property type="match status" value="1"/>
</dbReference>
<reference evidence="11 12" key="1">
    <citation type="submission" date="2018-10" db="EMBL/GenBank/DDBJ databases">
        <title>Rhodobacter sp . BO-81.</title>
        <authorList>
            <person name="Im W.T."/>
        </authorList>
    </citation>
    <scope>NUCLEOTIDE SEQUENCE [LARGE SCALE GENOMIC DNA]</scope>
    <source>
        <strain evidence="11 12">BO-81</strain>
    </source>
</reference>
<dbReference type="GO" id="GO:0005524">
    <property type="term" value="F:ATP binding"/>
    <property type="evidence" value="ECO:0007669"/>
    <property type="project" value="UniProtKB-UniRule"/>
</dbReference>
<evidence type="ECO:0000256" key="6">
    <source>
        <dbReference type="ARBA" id="ARBA00022777"/>
    </source>
</evidence>
<evidence type="ECO:0000256" key="9">
    <source>
        <dbReference type="HAMAP-Rule" id="MF_00328"/>
    </source>
</evidence>
<keyword evidence="4 9" id="KW-0808">Transferase</keyword>
<organism evidence="11 12">
    <name type="scientific">Paenirhodobacter hankyongi</name>
    <dbReference type="NCBI Taxonomy" id="2294033"/>
    <lineage>
        <taxon>Bacteria</taxon>
        <taxon>Pseudomonadati</taxon>
        <taxon>Pseudomonadota</taxon>
        <taxon>Alphaproteobacteria</taxon>
        <taxon>Rhodobacterales</taxon>
        <taxon>Rhodobacter group</taxon>
        <taxon>Paenirhodobacter</taxon>
    </lineage>
</organism>
<comment type="similarity">
    <text evidence="1 9">Belongs to the guanylate kinase family.</text>
</comment>
<dbReference type="EC" id="2.7.4.8" evidence="2 9"/>
<evidence type="ECO:0000259" key="10">
    <source>
        <dbReference type="PROSITE" id="PS50052"/>
    </source>
</evidence>